<accession>A0A6F9DWV7</accession>
<sequence length="611" mass="71022">MAVEGELLSFEEFCEIYKETLAASGLSPHFLRALHHKLENEIFDAGDVFFLTHDEEKGLKAVTSTEDGVSVSDPNMVFLIDHAWTYSQNNVRKQLCETPGLIQRLAELMGYSVHGECFNPDDDIVNNIVKDLWKYNQTYSVSQNVNNEHQSLWYVLDEFGSRIHHSDEPTVAVVPFFYQPKQVSFSIMWPLTDLEYGDELTRDYALYEKDPVLRQCRLLPWQPADLTDLPSEPALISDKKYEDRFQYAKETLPDASNCLPLDKKRVKLHMEILQHLITDFETFELVGSVEEADIVFYSGCVKDMKKLSEKYPQKLFNIFPCQTILHCKDFFADLGKRAPSSGEAKHWHPLTFNLLYELPQFVSHFQQRAKLSKDKNCWISKCWNLARGVGMQVTDDLNQIVRIREESVPRIVCKYVEEPVLLRRDDIECRVKFDFSFTVLMSSVNPLKLHVCKKFFLRVANKQFSLEHFDDYEKHFTVMNYVGDGGRLKNIRCEEFVGIFGEQYPEHQWEDVERRIHTAITQLFRTACSRPPPYGLGDYPNSRAIFSVDAILQWCKDDDTGFRSMQPVLFECNLVPDFTRACKYYPDFLDDAFRVLFLGHQSSNFADISDL</sequence>
<dbReference type="Pfam" id="PF25556">
    <property type="entry name" value="SET_TTL"/>
    <property type="match status" value="1"/>
</dbReference>
<evidence type="ECO:0000259" key="1">
    <source>
        <dbReference type="Pfam" id="PF25556"/>
    </source>
</evidence>
<feature type="domain" description="Tubulin--tyrosine ligase-like protein 12 SET-like" evidence="1">
    <location>
        <begin position="56"/>
        <end position="225"/>
    </location>
</feature>
<dbReference type="InterPro" id="IPR004344">
    <property type="entry name" value="TTL/TTLL_fam"/>
</dbReference>
<dbReference type="GO" id="GO:0005737">
    <property type="term" value="C:cytoplasm"/>
    <property type="evidence" value="ECO:0007669"/>
    <property type="project" value="TreeGrafter"/>
</dbReference>
<dbReference type="PANTHER" id="PTHR46088:SF1">
    <property type="entry name" value="TUBULIN--TYROSINE LIGASE-LIKE PROTEIN 12"/>
    <property type="match status" value="1"/>
</dbReference>
<proteinExistence type="evidence at transcript level"/>
<reference evidence="2" key="1">
    <citation type="submission" date="2020-04" db="EMBL/GenBank/DDBJ databases">
        <authorList>
            <person name="Neveu A P."/>
        </authorList>
    </citation>
    <scope>NUCLEOTIDE SEQUENCE</scope>
    <source>
        <tissue evidence="2">Whole embryo</tissue>
    </source>
</reference>
<dbReference type="InterPro" id="IPR027749">
    <property type="entry name" value="TTLL12"/>
</dbReference>
<protein>
    <submittedName>
        <fullName evidence="2">Tubulin--tyrosine ligase-like protein 12</fullName>
    </submittedName>
</protein>
<dbReference type="EMBL" id="LR791493">
    <property type="protein sequence ID" value="CAB3267355.1"/>
    <property type="molecule type" value="mRNA"/>
</dbReference>
<organism evidence="2">
    <name type="scientific">Phallusia mammillata</name>
    <dbReference type="NCBI Taxonomy" id="59560"/>
    <lineage>
        <taxon>Eukaryota</taxon>
        <taxon>Metazoa</taxon>
        <taxon>Chordata</taxon>
        <taxon>Tunicata</taxon>
        <taxon>Ascidiacea</taxon>
        <taxon>Phlebobranchia</taxon>
        <taxon>Ascidiidae</taxon>
        <taxon>Phallusia</taxon>
    </lineage>
</organism>
<dbReference type="Pfam" id="PF03133">
    <property type="entry name" value="TTL"/>
    <property type="match status" value="1"/>
</dbReference>
<dbReference type="Gene3D" id="3.30.470.20">
    <property type="entry name" value="ATP-grasp fold, B domain"/>
    <property type="match status" value="1"/>
</dbReference>
<keyword evidence="2" id="KW-0436">Ligase</keyword>
<gene>
    <name evidence="2" type="primary">Ttll12</name>
</gene>
<dbReference type="InterPro" id="IPR057954">
    <property type="entry name" value="SET_TTL12"/>
</dbReference>
<dbReference type="PROSITE" id="PS51221">
    <property type="entry name" value="TTL"/>
    <property type="match status" value="1"/>
</dbReference>
<name>A0A6F9DWV7_9ASCI</name>
<evidence type="ECO:0000313" key="2">
    <source>
        <dbReference type="EMBL" id="CAB3267355.1"/>
    </source>
</evidence>
<dbReference type="PANTHER" id="PTHR46088">
    <property type="entry name" value="TUBULIN--TYROSINE LIGASE-LIKE PROTEIN 12"/>
    <property type="match status" value="1"/>
</dbReference>
<dbReference type="GO" id="GO:0016874">
    <property type="term" value="F:ligase activity"/>
    <property type="evidence" value="ECO:0007669"/>
    <property type="project" value="UniProtKB-KW"/>
</dbReference>
<dbReference type="AlphaFoldDB" id="A0A6F9DWV7"/>